<sequence length="107" mass="12599">MLDKSFEFLTRAQFPIFHQIWDPLESYCMLDNIPSHQMDCDAKAVANTKIDWLKTPEAHVFEAHLPRNASYERSHHVGRKPPDQTKILMALHETTLHEKTRRKILMC</sequence>
<evidence type="ECO:0000313" key="1">
    <source>
        <dbReference type="EMBL" id="CAK9876050.1"/>
    </source>
</evidence>
<keyword evidence="2" id="KW-1185">Reference proteome</keyword>
<evidence type="ECO:0000313" key="2">
    <source>
        <dbReference type="Proteomes" id="UP001497522"/>
    </source>
</evidence>
<proteinExistence type="predicted"/>
<dbReference type="Proteomes" id="UP001497522">
    <property type="component" value="Chromosome 5"/>
</dbReference>
<reference evidence="1" key="1">
    <citation type="submission" date="2024-03" db="EMBL/GenBank/DDBJ databases">
        <authorList>
            <consortium name="ELIXIR-Norway"/>
            <consortium name="Elixir Norway"/>
        </authorList>
    </citation>
    <scope>NUCLEOTIDE SEQUENCE</scope>
</reference>
<accession>A0ABP1BKG6</accession>
<dbReference type="EMBL" id="OZ023706">
    <property type="protein sequence ID" value="CAK9876050.1"/>
    <property type="molecule type" value="Genomic_DNA"/>
</dbReference>
<organism evidence="1 2">
    <name type="scientific">Sphagnum jensenii</name>
    <dbReference type="NCBI Taxonomy" id="128206"/>
    <lineage>
        <taxon>Eukaryota</taxon>
        <taxon>Viridiplantae</taxon>
        <taxon>Streptophyta</taxon>
        <taxon>Embryophyta</taxon>
        <taxon>Bryophyta</taxon>
        <taxon>Sphagnophytina</taxon>
        <taxon>Sphagnopsida</taxon>
        <taxon>Sphagnales</taxon>
        <taxon>Sphagnaceae</taxon>
        <taxon>Sphagnum</taxon>
    </lineage>
</organism>
<protein>
    <submittedName>
        <fullName evidence="1">Uncharacterized protein</fullName>
    </submittedName>
</protein>
<name>A0ABP1BKG6_9BRYO</name>
<gene>
    <name evidence="1" type="ORF">CSSPJE1EN2_LOCUS18272</name>
</gene>